<dbReference type="PANTHER" id="PTHR31760:SF0">
    <property type="entry name" value="S-ADENOSYL-L-METHIONINE-DEPENDENT METHYLTRANSFERASES SUPERFAMILY PROTEIN"/>
    <property type="match status" value="1"/>
</dbReference>
<dbReference type="InterPro" id="IPR003682">
    <property type="entry name" value="rRNA_ssu_MeTfrase_G"/>
</dbReference>
<dbReference type="FunFam" id="3.40.50.150:FF:000041">
    <property type="entry name" value="Ribosomal RNA small subunit methyltransferase G"/>
    <property type="match status" value="1"/>
</dbReference>
<dbReference type="EC" id="2.1.1.-" evidence="6"/>
<evidence type="ECO:0000256" key="3">
    <source>
        <dbReference type="ARBA" id="ARBA00022603"/>
    </source>
</evidence>
<evidence type="ECO:0000256" key="6">
    <source>
        <dbReference type="HAMAP-Rule" id="MF_00074"/>
    </source>
</evidence>
<dbReference type="RefSeq" id="WP_013782491.1">
    <property type="nucleotide sequence ID" value="NC_015520.1"/>
</dbReference>
<keyword evidence="5 6" id="KW-0949">S-adenosyl-L-methionine</keyword>
<reference evidence="7 8" key="2">
    <citation type="journal article" date="2011" name="Stand. Genomic Sci.">
        <title>Complete genome sequence of Mahella australiensis type strain (50-1 BON).</title>
        <authorList>
            <person name="Sikorski J."/>
            <person name="Teshima H."/>
            <person name="Nolan M."/>
            <person name="Lucas S."/>
            <person name="Hammon N."/>
            <person name="Deshpande S."/>
            <person name="Cheng J.F."/>
            <person name="Pitluck S."/>
            <person name="Liolios K."/>
            <person name="Pagani I."/>
            <person name="Ivanova N."/>
            <person name="Huntemann M."/>
            <person name="Mavromatis K."/>
            <person name="Ovchinikova G."/>
            <person name="Pati A."/>
            <person name="Tapia R."/>
            <person name="Han C."/>
            <person name="Goodwin L."/>
            <person name="Chen A."/>
            <person name="Palaniappan K."/>
            <person name="Land M."/>
            <person name="Hauser L."/>
            <person name="Ngatchou-Djao O.D."/>
            <person name="Rohde M."/>
            <person name="Pukall R."/>
            <person name="Spring S."/>
            <person name="Abt B."/>
            <person name="Goker M."/>
            <person name="Detter J.C."/>
            <person name="Woyke T."/>
            <person name="Bristow J."/>
            <person name="Markowitz V."/>
            <person name="Hugenholtz P."/>
            <person name="Eisen J.A."/>
            <person name="Kyrpides N.C."/>
            <person name="Klenk H.P."/>
            <person name="Lapidus A."/>
        </authorList>
    </citation>
    <scope>NUCLEOTIDE SEQUENCE [LARGE SCALE GENOMIC DNA]</scope>
    <source>
        <strain evidence="8">DSM 15567 / CIP 107919 / 50-1 BON</strain>
    </source>
</reference>
<comment type="function">
    <text evidence="6">Specifically methylates the N7 position of a guanine in 16S rRNA.</text>
</comment>
<proteinExistence type="inferred from homology"/>
<keyword evidence="2 6" id="KW-0698">rRNA processing</keyword>
<feature type="binding site" evidence="6">
    <location>
        <position position="149"/>
    </location>
    <ligand>
        <name>S-adenosyl-L-methionine</name>
        <dbReference type="ChEBI" id="CHEBI:59789"/>
    </ligand>
</feature>
<protein>
    <recommendedName>
        <fullName evidence="6">Ribosomal RNA small subunit methyltransferase G</fullName>
        <ecNumber evidence="6">2.1.1.-</ecNumber>
    </recommendedName>
    <alternativeName>
        <fullName evidence="6">16S rRNA 7-methylguanosine methyltransferase</fullName>
        <shortName evidence="6">16S rRNA m7G methyltransferase</shortName>
    </alternativeName>
</protein>
<evidence type="ECO:0000313" key="8">
    <source>
        <dbReference type="Proteomes" id="UP000008457"/>
    </source>
</evidence>
<dbReference type="EMBL" id="CP002360">
    <property type="protein sequence ID" value="AEE98080.1"/>
    <property type="molecule type" value="Genomic_DNA"/>
</dbReference>
<evidence type="ECO:0000256" key="2">
    <source>
        <dbReference type="ARBA" id="ARBA00022552"/>
    </source>
</evidence>
<keyword evidence="4 6" id="KW-0808">Transferase</keyword>
<dbReference type="STRING" id="697281.Mahau_2960"/>
<feature type="binding site" evidence="6">
    <location>
        <position position="79"/>
    </location>
    <ligand>
        <name>S-adenosyl-L-methionine</name>
        <dbReference type="ChEBI" id="CHEBI:59789"/>
    </ligand>
</feature>
<dbReference type="Pfam" id="PF02527">
    <property type="entry name" value="GidB"/>
    <property type="match status" value="1"/>
</dbReference>
<evidence type="ECO:0000256" key="1">
    <source>
        <dbReference type="ARBA" id="ARBA00022490"/>
    </source>
</evidence>
<sequence length="240" mass="26383">MENVRAFLNNEALKCGISLDDEAIDRFMAYKDMLIEWNEHINLTSITDDMGIVIKHFIDSLLCYSTGVIRPDARIIDIGTGAGFPGLALKIAFPSLKVCLMDSVQKKLNFLDNVIKALSLEDVELIWGRAEDYACKKGYREAFDVVTARAVASLLVLAEYCLPFAKLGGHVLCMKGPDVDGELVKADKAIKLMGGRLGDVLRAELPMSGGDRRIVVLDKVTRTPAAYPRRAGIPSKKPII</sequence>
<dbReference type="InterPro" id="IPR029063">
    <property type="entry name" value="SAM-dependent_MTases_sf"/>
</dbReference>
<dbReference type="KEGG" id="mas:Mahau_2960"/>
<reference evidence="8" key="1">
    <citation type="submission" date="2010-11" db="EMBL/GenBank/DDBJ databases">
        <title>The complete genome of Mahella australiensis DSM 15567.</title>
        <authorList>
            <consortium name="US DOE Joint Genome Institute (JGI-PGF)"/>
            <person name="Lucas S."/>
            <person name="Copeland A."/>
            <person name="Lapidus A."/>
            <person name="Bruce D."/>
            <person name="Goodwin L."/>
            <person name="Pitluck S."/>
            <person name="Kyrpides N."/>
            <person name="Mavromatis K."/>
            <person name="Pagani I."/>
            <person name="Ivanova N."/>
            <person name="Teshima H."/>
            <person name="Brettin T."/>
            <person name="Detter J.C."/>
            <person name="Han C."/>
            <person name="Tapia R."/>
            <person name="Land M."/>
            <person name="Hauser L."/>
            <person name="Markowitz V."/>
            <person name="Cheng J.-F."/>
            <person name="Hugenholtz P."/>
            <person name="Woyke T."/>
            <person name="Wu D."/>
            <person name="Spring S."/>
            <person name="Pukall R."/>
            <person name="Steenblock K."/>
            <person name="Schneider S."/>
            <person name="Klenk H.-P."/>
            <person name="Eisen J.A."/>
        </authorList>
    </citation>
    <scope>NUCLEOTIDE SEQUENCE [LARGE SCALE GENOMIC DNA]</scope>
    <source>
        <strain evidence="8">DSM 15567 / CIP 107919 / 50-1 BON</strain>
    </source>
</reference>
<comment type="subcellular location">
    <subcellularLocation>
        <location evidence="6">Cytoplasm</location>
    </subcellularLocation>
</comment>
<dbReference type="NCBIfam" id="TIGR00138">
    <property type="entry name" value="rsmG_gidB"/>
    <property type="match status" value="1"/>
</dbReference>
<keyword evidence="3 6" id="KW-0489">Methyltransferase</keyword>
<dbReference type="HAMAP" id="MF_00074">
    <property type="entry name" value="16SrRNA_methyltr_G"/>
    <property type="match status" value="1"/>
</dbReference>
<dbReference type="Proteomes" id="UP000008457">
    <property type="component" value="Chromosome"/>
</dbReference>
<evidence type="ECO:0000256" key="4">
    <source>
        <dbReference type="ARBA" id="ARBA00022679"/>
    </source>
</evidence>
<dbReference type="OrthoDB" id="9808773at2"/>
<dbReference type="Gene3D" id="3.40.50.150">
    <property type="entry name" value="Vaccinia Virus protein VP39"/>
    <property type="match status" value="1"/>
</dbReference>
<dbReference type="AlphaFoldDB" id="F4A103"/>
<evidence type="ECO:0000256" key="5">
    <source>
        <dbReference type="ARBA" id="ARBA00022691"/>
    </source>
</evidence>
<keyword evidence="1 6" id="KW-0963">Cytoplasm</keyword>
<dbReference type="PANTHER" id="PTHR31760">
    <property type="entry name" value="S-ADENOSYL-L-METHIONINE-DEPENDENT METHYLTRANSFERASES SUPERFAMILY PROTEIN"/>
    <property type="match status" value="1"/>
</dbReference>
<dbReference type="GO" id="GO:0005829">
    <property type="term" value="C:cytosol"/>
    <property type="evidence" value="ECO:0007669"/>
    <property type="project" value="TreeGrafter"/>
</dbReference>
<organism evidence="7 8">
    <name type="scientific">Mahella australiensis (strain DSM 15567 / CIP 107919 / 50-1 BON)</name>
    <dbReference type="NCBI Taxonomy" id="697281"/>
    <lineage>
        <taxon>Bacteria</taxon>
        <taxon>Bacillati</taxon>
        <taxon>Bacillota</taxon>
        <taxon>Clostridia</taxon>
        <taxon>Thermoanaerobacterales</taxon>
        <taxon>Thermoanaerobacterales Family IV. Incertae Sedis</taxon>
        <taxon>Mahella</taxon>
    </lineage>
</organism>
<comment type="similarity">
    <text evidence="6">Belongs to the methyltransferase superfamily. RNA methyltransferase RsmG family.</text>
</comment>
<name>F4A103_MAHA5</name>
<comment type="caution">
    <text evidence="6">Lacks conserved residue(s) required for the propagation of feature annotation.</text>
</comment>
<gene>
    <name evidence="6" type="primary">rsmG</name>
    <name evidence="7" type="ordered locus">Mahau_2960</name>
</gene>
<feature type="binding site" evidence="6">
    <location>
        <position position="84"/>
    </location>
    <ligand>
        <name>S-adenosyl-L-methionine</name>
        <dbReference type="ChEBI" id="CHEBI:59789"/>
    </ligand>
</feature>
<dbReference type="PIRSF" id="PIRSF003078">
    <property type="entry name" value="GidB"/>
    <property type="match status" value="1"/>
</dbReference>
<dbReference type="eggNOG" id="COG0357">
    <property type="taxonomic scope" value="Bacteria"/>
</dbReference>
<keyword evidence="8" id="KW-1185">Reference proteome</keyword>
<dbReference type="HOGENOM" id="CLU_065341_0_0_9"/>
<dbReference type="GO" id="GO:0070043">
    <property type="term" value="F:rRNA (guanine-N7-)-methyltransferase activity"/>
    <property type="evidence" value="ECO:0007669"/>
    <property type="project" value="UniProtKB-UniRule"/>
</dbReference>
<dbReference type="SUPFAM" id="SSF53335">
    <property type="entry name" value="S-adenosyl-L-methionine-dependent methyltransferases"/>
    <property type="match status" value="1"/>
</dbReference>
<accession>F4A103</accession>
<feature type="binding site" evidence="6">
    <location>
        <begin position="130"/>
        <end position="131"/>
    </location>
    <ligand>
        <name>S-adenosyl-L-methionine</name>
        <dbReference type="ChEBI" id="CHEBI:59789"/>
    </ligand>
</feature>
<evidence type="ECO:0000313" key="7">
    <source>
        <dbReference type="EMBL" id="AEE98080.1"/>
    </source>
</evidence>